<dbReference type="PANTHER" id="PTHR13191">
    <property type="entry name" value="RIBOSOMAL RNA PROCESSING PROTEIN 7-RELATED"/>
    <property type="match status" value="1"/>
</dbReference>
<dbReference type="Pfam" id="PF17799">
    <property type="entry name" value="RRM_Rrp7"/>
    <property type="match status" value="1"/>
</dbReference>
<protein>
    <submittedName>
        <fullName evidence="6">Bgt-2580</fullName>
    </submittedName>
</protein>
<evidence type="ECO:0000313" key="5">
    <source>
        <dbReference type="EMBL" id="EPQ64170.1"/>
    </source>
</evidence>
<dbReference type="Pfam" id="PF12923">
    <property type="entry name" value="RRP7"/>
    <property type="match status" value="1"/>
</dbReference>
<dbReference type="InterPro" id="IPR024326">
    <property type="entry name" value="RRP7_C"/>
</dbReference>
<feature type="domain" description="Rrp7 RRM-like N-terminal" evidence="4">
    <location>
        <begin position="9"/>
        <end position="188"/>
    </location>
</feature>
<dbReference type="AlphaFoldDB" id="A0A061HLB3"/>
<dbReference type="EMBL" id="KE375080">
    <property type="protein sequence ID" value="EPQ64170.1"/>
    <property type="molecule type" value="Genomic_DNA"/>
</dbReference>
<evidence type="ECO:0000256" key="1">
    <source>
        <dbReference type="ARBA" id="ARBA00006110"/>
    </source>
</evidence>
<accession>A0A061HLB3</accession>
<gene>
    <name evidence="5" type="ORF">BGT96224_2580</name>
    <name evidence="6" type="ORF">BGT96224V2_LOCUS4185</name>
</gene>
<dbReference type="Proteomes" id="UP000053110">
    <property type="component" value="Unassembled WGS sequence"/>
</dbReference>
<name>A0A061HLB3_BLUGR</name>
<sequence>MSQSTLADYSILNLIIPATTSFPRQTTHTIYVRPHEPKIQSEDDSRSLFLVNLPIDSTQSHLRAVFASLVGAGRFESILFETKEKKRTINSEPASTNTNAKKRKWTNNVESTDVEELPKTWDRELRKSGASAVVLLVDEKSVEYTLKKIQKLHKKQKLMQTPEKVWPIWGEGVSSNIPPLGSARYLSHHSLRYPAHNEIQQNVDNFMTEFNAREEARHRLNKKNRNEPDDDGFVTVSRGGRTGPARKEVVEERMAILQEREKKKAEAMEKTGFYRFQGREKRKKEAEDLVHRFQEDQKKVQALRHKKGQSGFKPEE</sequence>
<proteinExistence type="inferred from homology"/>
<reference evidence="5" key="2">
    <citation type="submission" date="2013-01" db="EMBL/GenBank/DDBJ databases">
        <title>The wheat powdery mildew genome reveals unique evolution of an obligate biotroph.</title>
        <authorList>
            <person name="Oberhaensli S."/>
            <person name="Wicker T."/>
            <person name="Keller B."/>
        </authorList>
    </citation>
    <scope>NUCLEOTIDE SEQUENCE</scope>
    <source>
        <strain evidence="5">96224</strain>
    </source>
</reference>
<evidence type="ECO:0000313" key="6">
    <source>
        <dbReference type="EMBL" id="SUZ11022.1"/>
    </source>
</evidence>
<dbReference type="PANTHER" id="PTHR13191:SF0">
    <property type="entry name" value="RIBOSOMAL RNA-PROCESSING PROTEIN 7 HOMOLOG A-RELATED"/>
    <property type="match status" value="1"/>
</dbReference>
<comment type="similarity">
    <text evidence="1">Belongs to the RRP7 family.</text>
</comment>
<dbReference type="GO" id="GO:0000028">
    <property type="term" value="P:ribosomal small subunit assembly"/>
    <property type="evidence" value="ECO:0007669"/>
    <property type="project" value="TreeGrafter"/>
</dbReference>
<feature type="region of interest" description="Disordered" evidence="2">
    <location>
        <begin position="217"/>
        <end position="246"/>
    </location>
</feature>
<feature type="domain" description="Ribosomal RNA-processing protein 7 C-terminal" evidence="3">
    <location>
        <begin position="192"/>
        <end position="308"/>
    </location>
</feature>
<dbReference type="Gene3D" id="6.10.250.1770">
    <property type="match status" value="1"/>
</dbReference>
<evidence type="ECO:0000313" key="7">
    <source>
        <dbReference type="Proteomes" id="UP000053110"/>
    </source>
</evidence>
<feature type="non-terminal residue" evidence="6">
    <location>
        <position position="316"/>
    </location>
</feature>
<dbReference type="GO" id="GO:0032545">
    <property type="term" value="C:CURI complex"/>
    <property type="evidence" value="ECO:0007669"/>
    <property type="project" value="TreeGrafter"/>
</dbReference>
<evidence type="ECO:0000259" key="4">
    <source>
        <dbReference type="Pfam" id="PF17799"/>
    </source>
</evidence>
<dbReference type="GO" id="GO:0034456">
    <property type="term" value="C:UTP-C complex"/>
    <property type="evidence" value="ECO:0007669"/>
    <property type="project" value="TreeGrafter"/>
</dbReference>
<organism evidence="6">
    <name type="scientific">Blumeria graminis f. sp. tritici 96224</name>
    <dbReference type="NCBI Taxonomy" id="1268274"/>
    <lineage>
        <taxon>Eukaryota</taxon>
        <taxon>Fungi</taxon>
        <taxon>Dikarya</taxon>
        <taxon>Ascomycota</taxon>
        <taxon>Pezizomycotina</taxon>
        <taxon>Leotiomycetes</taxon>
        <taxon>Erysiphales</taxon>
        <taxon>Erysiphaceae</taxon>
        <taxon>Blumeria</taxon>
    </lineage>
</organism>
<evidence type="ECO:0000259" key="3">
    <source>
        <dbReference type="Pfam" id="PF12923"/>
    </source>
</evidence>
<reference evidence="6" key="3">
    <citation type="submission" date="2018-07" db="EMBL/GenBank/DDBJ databases">
        <authorList>
            <person name="Quirk P.G."/>
            <person name="Krulwich T.A."/>
        </authorList>
    </citation>
    <scope>NUCLEOTIDE SEQUENCE</scope>
    <source>
        <strain evidence="6">96224</strain>
    </source>
</reference>
<dbReference type="OrthoDB" id="5390at2759"/>
<feature type="region of interest" description="Disordered" evidence="2">
    <location>
        <begin position="296"/>
        <end position="316"/>
    </location>
</feature>
<reference evidence="7" key="1">
    <citation type="journal article" date="2013" name="Nat. Genet.">
        <title>The wheat powdery mildew genome shows the unique evolution of an obligate biotroph.</title>
        <authorList>
            <person name="Wicker T."/>
            <person name="Oberhaensli S."/>
            <person name="Parlange F."/>
            <person name="Buchmann J.P."/>
            <person name="Shatalina M."/>
            <person name="Roffler S."/>
            <person name="Ben-David R."/>
            <person name="Dolezel J."/>
            <person name="Simkova H."/>
            <person name="Schulze-Lefert P."/>
            <person name="Spanu P.D."/>
            <person name="Bruggmann R."/>
            <person name="Amselem J."/>
            <person name="Quesneville H."/>
            <person name="Ver Loren van Themaat E."/>
            <person name="Paape T."/>
            <person name="Shimizu K.K."/>
            <person name="Keller B."/>
        </authorList>
    </citation>
    <scope>NUCLEOTIDE SEQUENCE [LARGE SCALE GENOMIC DNA]</scope>
    <source>
        <strain evidence="7">96224</strain>
    </source>
</reference>
<dbReference type="InterPro" id="IPR040446">
    <property type="entry name" value="RRP7"/>
</dbReference>
<dbReference type="InterPro" id="IPR040447">
    <property type="entry name" value="RRM_Rrp7"/>
</dbReference>
<dbReference type="HOGENOM" id="CLU_036234_1_1_1"/>
<dbReference type="CDD" id="cd12950">
    <property type="entry name" value="RRP7_Rrp7p"/>
    <property type="match status" value="1"/>
</dbReference>
<evidence type="ECO:0000256" key="2">
    <source>
        <dbReference type="SAM" id="MobiDB-lite"/>
    </source>
</evidence>
<dbReference type="EMBL" id="UIGY01000107">
    <property type="protein sequence ID" value="SUZ11022.1"/>
    <property type="molecule type" value="Genomic_DNA"/>
</dbReference>
<dbReference type="GO" id="GO:0006364">
    <property type="term" value="P:rRNA processing"/>
    <property type="evidence" value="ECO:0007669"/>
    <property type="project" value="TreeGrafter"/>
</dbReference>
<dbReference type="CDD" id="cd12293">
    <property type="entry name" value="dRRM_Rrp7p"/>
    <property type="match status" value="1"/>
</dbReference>